<keyword evidence="1" id="KW-0472">Membrane</keyword>
<gene>
    <name evidence="2" type="ORF">FZC84_21195</name>
</gene>
<accession>A0A5D4M2F6</accession>
<sequence>MTREEWKDLTLMEAWIEISPYVMDYLVFLCFFLVLVVTFTVFVFIQVIKGFREVKKMRKRRMEKWRRA</sequence>
<dbReference type="AlphaFoldDB" id="A0A5D4M2F6"/>
<proteinExistence type="predicted"/>
<keyword evidence="1" id="KW-0812">Transmembrane</keyword>
<protein>
    <submittedName>
        <fullName evidence="2">Uncharacterized protein</fullName>
    </submittedName>
</protein>
<feature type="transmembrane region" description="Helical" evidence="1">
    <location>
        <begin position="25"/>
        <end position="51"/>
    </location>
</feature>
<dbReference type="RefSeq" id="WP_148955182.1">
    <property type="nucleotide sequence ID" value="NZ_VTEG01000028.1"/>
</dbReference>
<evidence type="ECO:0000256" key="1">
    <source>
        <dbReference type="SAM" id="Phobius"/>
    </source>
</evidence>
<dbReference type="Proteomes" id="UP000325182">
    <property type="component" value="Unassembled WGS sequence"/>
</dbReference>
<evidence type="ECO:0000313" key="2">
    <source>
        <dbReference type="EMBL" id="TYR95711.1"/>
    </source>
</evidence>
<dbReference type="EMBL" id="VTEG01000028">
    <property type="protein sequence ID" value="TYR95711.1"/>
    <property type="molecule type" value="Genomic_DNA"/>
</dbReference>
<organism evidence="2 3">
    <name type="scientific">Rossellomorea vietnamensis</name>
    <dbReference type="NCBI Taxonomy" id="218284"/>
    <lineage>
        <taxon>Bacteria</taxon>
        <taxon>Bacillati</taxon>
        <taxon>Bacillota</taxon>
        <taxon>Bacilli</taxon>
        <taxon>Bacillales</taxon>
        <taxon>Bacillaceae</taxon>
        <taxon>Rossellomorea</taxon>
    </lineage>
</organism>
<name>A0A5D4M2F6_9BACI</name>
<keyword evidence="1" id="KW-1133">Transmembrane helix</keyword>
<comment type="caution">
    <text evidence="2">The sequence shown here is derived from an EMBL/GenBank/DDBJ whole genome shotgun (WGS) entry which is preliminary data.</text>
</comment>
<evidence type="ECO:0000313" key="3">
    <source>
        <dbReference type="Proteomes" id="UP000325182"/>
    </source>
</evidence>
<reference evidence="2 3" key="1">
    <citation type="submission" date="2019-08" db="EMBL/GenBank/DDBJ databases">
        <title>Bacillus genomes from the desert of Cuatro Cienegas, Coahuila.</title>
        <authorList>
            <person name="Olmedo-Alvarez G."/>
        </authorList>
    </citation>
    <scope>NUCLEOTIDE SEQUENCE [LARGE SCALE GENOMIC DNA]</scope>
    <source>
        <strain evidence="2 3">CH128b_4D</strain>
    </source>
</reference>